<evidence type="ECO:0000256" key="5">
    <source>
        <dbReference type="ARBA" id="ARBA00022840"/>
    </source>
</evidence>
<dbReference type="GO" id="GO:0031123">
    <property type="term" value="P:RNA 3'-end processing"/>
    <property type="evidence" value="ECO:0007669"/>
    <property type="project" value="InterPro"/>
</dbReference>
<dbReference type="SUPFAM" id="SSF55003">
    <property type="entry name" value="PAP/Archaeal CCA-adding enzyme, C-terminal domain"/>
    <property type="match status" value="1"/>
</dbReference>
<evidence type="ECO:0000256" key="7">
    <source>
        <dbReference type="ARBA" id="ARBA00023136"/>
    </source>
</evidence>
<keyword evidence="7 8" id="KW-0472">Membrane</keyword>
<evidence type="ECO:0000313" key="10">
    <source>
        <dbReference type="Proteomes" id="UP000050741"/>
    </source>
</evidence>
<feature type="transmembrane region" description="Helical" evidence="8">
    <location>
        <begin position="482"/>
        <end position="505"/>
    </location>
</feature>
<dbReference type="Pfam" id="PF10320">
    <property type="entry name" value="7TM_GPCR_Srsx"/>
    <property type="match status" value="1"/>
</dbReference>
<sequence length="697" mass="79950">MRIDEKIQQIEQIVKRWNNNAKFLVTGSYILGVLTKTSDIDAICIIPELPKWSASQFFGIKKCEFLGNRRICTDESLYCHLCLLPEVIKLNRFQNAWMPLIRRIHFVEYGAVFDQKVEQIKLDEEMLKMKLRSLSGYEVGTKILKILSSTENWETEDDKRNFLKTFRLLLLAVKMWARGMPWPTPVKLTDLPAESVLRWSPSEEMQKRHELYTSRGLAADLAMPIITPGHIEQNCTFNVNKSTATIIQQEMQNGLKNIRNWPNLNASQEAKFESLLKDTKFGEKYTDFIRITCKAISPTLFDDFCGYVETRIRLQLLIDVERFDHIRFAHAKQVIEMQQFLEESENSTQNGHKTVYYRKIWLVGLELDDKIVLNENGLALAEWVQRLNSLLSHQFDTSIEMAYRLKNQLVGASLQIQLKSEYEKKKMEEKFYDTYKNAGPSAGLVTMAILIGLCAVPGNCMNLFLVYLTIKHKSLRGSSNYLLALNSFYEFLHQTGHYIFLFTILSGRNFIPFMDSATFQLQSVFGYSAAIFTMIETAVDRFLVVITPDFHDKICGKTYLIIHTLLSCIPGVYLASRVLFYALDNPTEPVTGQLSDTCTPINLLYNYGMVVCIITFVLYVLLALIVWKICKSKSEQCASLPITFGHLRLWYVNVAGSILVNIGAAANAPILFMIRSMQSSQQVVPFHCPSQEAIRQQ</sequence>
<dbReference type="Gene3D" id="1.20.1070.10">
    <property type="entry name" value="Rhodopsin 7-helix transmembrane proteins"/>
    <property type="match status" value="1"/>
</dbReference>
<dbReference type="GO" id="GO:0005634">
    <property type="term" value="C:nucleus"/>
    <property type="evidence" value="ECO:0007669"/>
    <property type="project" value="TreeGrafter"/>
</dbReference>
<keyword evidence="10" id="KW-1185">Reference proteome</keyword>
<keyword evidence="5" id="KW-0067">ATP-binding</keyword>
<evidence type="ECO:0000256" key="4">
    <source>
        <dbReference type="ARBA" id="ARBA00022741"/>
    </source>
</evidence>
<dbReference type="AlphaFoldDB" id="A0A183CET6"/>
<dbReference type="Gene3D" id="1.10.1410.10">
    <property type="match status" value="1"/>
</dbReference>
<keyword evidence="4" id="KW-0547">Nucleotide-binding</keyword>
<dbReference type="PANTHER" id="PTHR10682">
    <property type="entry name" value="POLY A POLYMERASE"/>
    <property type="match status" value="1"/>
</dbReference>
<dbReference type="GO" id="GO:0003723">
    <property type="term" value="F:RNA binding"/>
    <property type="evidence" value="ECO:0007669"/>
    <property type="project" value="InterPro"/>
</dbReference>
<dbReference type="SUPFAM" id="SSF81631">
    <property type="entry name" value="PAP/OAS1 substrate-binding domain"/>
    <property type="match status" value="1"/>
</dbReference>
<dbReference type="GO" id="GO:0016020">
    <property type="term" value="C:membrane"/>
    <property type="evidence" value="ECO:0007669"/>
    <property type="project" value="UniProtKB-SubCell"/>
</dbReference>
<dbReference type="Pfam" id="PF01909">
    <property type="entry name" value="NTP_transf_2"/>
    <property type="match status" value="1"/>
</dbReference>
<feature type="transmembrane region" description="Helical" evidence="8">
    <location>
        <begin position="444"/>
        <end position="470"/>
    </location>
</feature>
<dbReference type="InterPro" id="IPR002934">
    <property type="entry name" value="Polymerase_NTP_transf_dom"/>
</dbReference>
<dbReference type="GO" id="GO:0005524">
    <property type="term" value="F:ATP binding"/>
    <property type="evidence" value="ECO:0007669"/>
    <property type="project" value="UniProtKB-KW"/>
</dbReference>
<feature type="transmembrane region" description="Helical" evidence="8">
    <location>
        <begin position="525"/>
        <end position="546"/>
    </location>
</feature>
<dbReference type="GO" id="GO:0004930">
    <property type="term" value="F:G protein-coupled receptor activity"/>
    <property type="evidence" value="ECO:0007669"/>
    <property type="project" value="InterPro"/>
</dbReference>
<keyword evidence="2" id="KW-0808">Transferase</keyword>
<evidence type="ECO:0000313" key="11">
    <source>
        <dbReference type="WBParaSite" id="GPLIN_001139100"/>
    </source>
</evidence>
<evidence type="ECO:0000256" key="3">
    <source>
        <dbReference type="ARBA" id="ARBA00022692"/>
    </source>
</evidence>
<feature type="transmembrane region" description="Helical" evidence="8">
    <location>
        <begin position="648"/>
        <end position="674"/>
    </location>
</feature>
<dbReference type="GO" id="GO:1990817">
    <property type="term" value="F:poly(A) RNA polymerase activity"/>
    <property type="evidence" value="ECO:0007669"/>
    <property type="project" value="TreeGrafter"/>
</dbReference>
<comment type="subcellular location">
    <subcellularLocation>
        <location evidence="1">Membrane</location>
    </subcellularLocation>
</comment>
<dbReference type="PANTHER" id="PTHR10682:SF10">
    <property type="entry name" value="POLYNUCLEOTIDE ADENYLYLTRANSFERASE"/>
    <property type="match status" value="1"/>
</dbReference>
<dbReference type="InterPro" id="IPR019424">
    <property type="entry name" value="7TM_GPCR_Srsx"/>
</dbReference>
<name>A0A183CET6_GLOPA</name>
<evidence type="ECO:0000256" key="2">
    <source>
        <dbReference type="ARBA" id="ARBA00022679"/>
    </source>
</evidence>
<dbReference type="Gene3D" id="3.30.460.10">
    <property type="entry name" value="Beta Polymerase, domain 2"/>
    <property type="match status" value="1"/>
</dbReference>
<keyword evidence="3 8" id="KW-0812">Transmembrane</keyword>
<dbReference type="CDD" id="cd00637">
    <property type="entry name" value="7tm_classA_rhodopsin-like"/>
    <property type="match status" value="1"/>
</dbReference>
<dbReference type="InterPro" id="IPR000276">
    <property type="entry name" value="GPCR_Rhodpsn"/>
</dbReference>
<keyword evidence="6 8" id="KW-1133">Transmembrane helix</keyword>
<dbReference type="WBParaSite" id="GPLIN_001139100">
    <property type="protein sequence ID" value="GPLIN_001139100"/>
    <property type="gene ID" value="GPLIN_001139100"/>
</dbReference>
<organism evidence="10 11">
    <name type="scientific">Globodera pallida</name>
    <name type="common">Potato cyst nematode worm</name>
    <name type="synonym">Heterodera pallida</name>
    <dbReference type="NCBI Taxonomy" id="36090"/>
    <lineage>
        <taxon>Eukaryota</taxon>
        <taxon>Metazoa</taxon>
        <taxon>Ecdysozoa</taxon>
        <taxon>Nematoda</taxon>
        <taxon>Chromadorea</taxon>
        <taxon>Rhabditida</taxon>
        <taxon>Tylenchina</taxon>
        <taxon>Tylenchomorpha</taxon>
        <taxon>Tylenchoidea</taxon>
        <taxon>Heteroderidae</taxon>
        <taxon>Heteroderinae</taxon>
        <taxon>Globodera</taxon>
    </lineage>
</organism>
<dbReference type="SUPFAM" id="SSF81321">
    <property type="entry name" value="Family A G protein-coupled receptor-like"/>
    <property type="match status" value="1"/>
</dbReference>
<proteinExistence type="predicted"/>
<evidence type="ECO:0000256" key="6">
    <source>
        <dbReference type="ARBA" id="ARBA00022989"/>
    </source>
</evidence>
<feature type="domain" description="Polymerase nucleotidyl transferase" evidence="9">
    <location>
        <begin position="8"/>
        <end position="51"/>
    </location>
</feature>
<dbReference type="InterPro" id="IPR011068">
    <property type="entry name" value="NuclTrfase_I-like_C"/>
</dbReference>
<dbReference type="InterPro" id="IPR043519">
    <property type="entry name" value="NT_sf"/>
</dbReference>
<reference evidence="11" key="2">
    <citation type="submission" date="2016-06" db="UniProtKB">
        <authorList>
            <consortium name="WormBaseParasite"/>
        </authorList>
    </citation>
    <scope>IDENTIFICATION</scope>
</reference>
<evidence type="ECO:0000256" key="8">
    <source>
        <dbReference type="SAM" id="Phobius"/>
    </source>
</evidence>
<dbReference type="SUPFAM" id="SSF81301">
    <property type="entry name" value="Nucleotidyltransferase"/>
    <property type="match status" value="1"/>
</dbReference>
<protein>
    <submittedName>
        <fullName evidence="11">NTP_transf_2 domain-containing protein</fullName>
    </submittedName>
</protein>
<accession>A0A183CET6</accession>
<feature type="transmembrane region" description="Helical" evidence="8">
    <location>
        <begin position="558"/>
        <end position="583"/>
    </location>
</feature>
<reference evidence="10" key="1">
    <citation type="submission" date="2014-05" db="EMBL/GenBank/DDBJ databases">
        <title>The genome and life-stage specific transcriptomes of Globodera pallida elucidate key aspects of plant parasitism by a cyst nematode.</title>
        <authorList>
            <person name="Cotton J.A."/>
            <person name="Lilley C.J."/>
            <person name="Jones L.M."/>
            <person name="Kikuchi T."/>
            <person name="Reid A.J."/>
            <person name="Thorpe P."/>
            <person name="Tsai I.J."/>
            <person name="Beasley H."/>
            <person name="Blok V."/>
            <person name="Cock P.J.A."/>
            <person name="Van den Akker S.E."/>
            <person name="Holroyd N."/>
            <person name="Hunt M."/>
            <person name="Mantelin S."/>
            <person name="Naghra H."/>
            <person name="Pain A."/>
            <person name="Palomares-Rius J.E."/>
            <person name="Zarowiecki M."/>
            <person name="Berriman M."/>
            <person name="Jones J.T."/>
            <person name="Urwin P.E."/>
        </authorList>
    </citation>
    <scope>NUCLEOTIDE SEQUENCE [LARGE SCALE GENOMIC DNA]</scope>
    <source>
        <strain evidence="10">Lindley</strain>
    </source>
</reference>
<dbReference type="PROSITE" id="PS00237">
    <property type="entry name" value="G_PROTEIN_RECEP_F1_1"/>
    <property type="match status" value="1"/>
</dbReference>
<dbReference type="SMART" id="SM01381">
    <property type="entry name" value="7TM_GPCR_Srsx"/>
    <property type="match status" value="1"/>
</dbReference>
<feature type="transmembrane region" description="Helical" evidence="8">
    <location>
        <begin position="603"/>
        <end position="627"/>
    </location>
</feature>
<evidence type="ECO:0000256" key="1">
    <source>
        <dbReference type="ARBA" id="ARBA00004370"/>
    </source>
</evidence>
<evidence type="ECO:0000259" key="9">
    <source>
        <dbReference type="Pfam" id="PF01909"/>
    </source>
</evidence>
<dbReference type="Gene3D" id="3.30.70.590">
    <property type="entry name" value="Poly(A) polymerase predicted RNA binding domain"/>
    <property type="match status" value="1"/>
</dbReference>
<dbReference type="Proteomes" id="UP000050741">
    <property type="component" value="Unassembled WGS sequence"/>
</dbReference>